<dbReference type="RefSeq" id="WP_379763358.1">
    <property type="nucleotide sequence ID" value="NZ_JBHSCL010000004.1"/>
</dbReference>
<sequence>MSSQRKSNPNFHFSGAKVFEAVNGVDEFLKILEREFFAEAKMQCHFNSSHNKAELILELYFNFGLTETLRHFNDGDWGNTCYPLESQVRISSLFTGALENLNAQNSHTLDIIEASFHYKDTSIVISRTSDFSIPQQIGAILSKVSEHFVYFTKGLTEMPYEVFVPVYEGRAQNVFEPNKSQSSYFDFWGLYFEDSVHHKVMIYSLRDKQLCHEDLFLLE</sequence>
<protein>
    <submittedName>
        <fullName evidence="1">Uncharacterized protein</fullName>
    </submittedName>
</protein>
<name>A0ABV8PJ17_9FLAO</name>
<organism evidence="1 2">
    <name type="scientific">Flagellimonas marina</name>
    <dbReference type="NCBI Taxonomy" id="1775168"/>
    <lineage>
        <taxon>Bacteria</taxon>
        <taxon>Pseudomonadati</taxon>
        <taxon>Bacteroidota</taxon>
        <taxon>Flavobacteriia</taxon>
        <taxon>Flavobacteriales</taxon>
        <taxon>Flavobacteriaceae</taxon>
        <taxon>Flagellimonas</taxon>
    </lineage>
</organism>
<evidence type="ECO:0000313" key="2">
    <source>
        <dbReference type="Proteomes" id="UP001595841"/>
    </source>
</evidence>
<evidence type="ECO:0000313" key="1">
    <source>
        <dbReference type="EMBL" id="MFC4220023.1"/>
    </source>
</evidence>
<dbReference type="EMBL" id="JBHSCL010000004">
    <property type="protein sequence ID" value="MFC4220023.1"/>
    <property type="molecule type" value="Genomic_DNA"/>
</dbReference>
<proteinExistence type="predicted"/>
<keyword evidence="2" id="KW-1185">Reference proteome</keyword>
<accession>A0ABV8PJ17</accession>
<gene>
    <name evidence="1" type="ORF">ACFOWS_07755</name>
</gene>
<dbReference type="Proteomes" id="UP001595841">
    <property type="component" value="Unassembled WGS sequence"/>
</dbReference>
<comment type="caution">
    <text evidence="1">The sequence shown here is derived from an EMBL/GenBank/DDBJ whole genome shotgun (WGS) entry which is preliminary data.</text>
</comment>
<reference evidence="2" key="1">
    <citation type="journal article" date="2019" name="Int. J. Syst. Evol. Microbiol.">
        <title>The Global Catalogue of Microorganisms (GCM) 10K type strain sequencing project: providing services to taxonomists for standard genome sequencing and annotation.</title>
        <authorList>
            <consortium name="The Broad Institute Genomics Platform"/>
            <consortium name="The Broad Institute Genome Sequencing Center for Infectious Disease"/>
            <person name="Wu L."/>
            <person name="Ma J."/>
        </authorList>
    </citation>
    <scope>NUCLEOTIDE SEQUENCE [LARGE SCALE GENOMIC DNA]</scope>
    <source>
        <strain evidence="2">CGMCC 1.15774</strain>
    </source>
</reference>